<dbReference type="EMBL" id="JAGSYN010000043">
    <property type="protein sequence ID" value="KAG7666138.1"/>
    <property type="molecule type" value="Genomic_DNA"/>
</dbReference>
<organism evidence="1 2">
    <name type="scientific">[Candida] subhashii</name>
    <dbReference type="NCBI Taxonomy" id="561895"/>
    <lineage>
        <taxon>Eukaryota</taxon>
        <taxon>Fungi</taxon>
        <taxon>Dikarya</taxon>
        <taxon>Ascomycota</taxon>
        <taxon>Saccharomycotina</taxon>
        <taxon>Pichiomycetes</taxon>
        <taxon>Debaryomycetaceae</taxon>
        <taxon>Spathaspora</taxon>
    </lineage>
</organism>
<comment type="caution">
    <text evidence="1">The sequence shown here is derived from an EMBL/GenBank/DDBJ whole genome shotgun (WGS) entry which is preliminary data.</text>
</comment>
<dbReference type="RefSeq" id="XP_049266370.1">
    <property type="nucleotide sequence ID" value="XM_049407894.1"/>
</dbReference>
<dbReference type="GeneID" id="73467197"/>
<evidence type="ECO:0000313" key="2">
    <source>
        <dbReference type="Proteomes" id="UP000694255"/>
    </source>
</evidence>
<sequence length="118" mass="13755">MSTVTNPSLYSIRDVLLLSQLLHINGIKGPQELDSASNDSINTILTEWKQHKTVQLENKVIKVNTKAQLKELYHKLLKKYQVESTEELANFVYFARIEELESDISQYKEEFREVLNRS</sequence>
<dbReference type="Proteomes" id="UP000694255">
    <property type="component" value="Unassembled WGS sequence"/>
</dbReference>
<evidence type="ECO:0000313" key="1">
    <source>
        <dbReference type="EMBL" id="KAG7666138.1"/>
    </source>
</evidence>
<name>A0A8J5UMJ3_9ASCO</name>
<dbReference type="OrthoDB" id="4081634at2759"/>
<reference evidence="1 2" key="1">
    <citation type="journal article" date="2021" name="DNA Res.">
        <title>Genome analysis of Candida subhashii reveals its hybrid nature and dual mitochondrial genome conformations.</title>
        <authorList>
            <person name="Mixao V."/>
            <person name="Hegedusova E."/>
            <person name="Saus E."/>
            <person name="Pryszcz L.P."/>
            <person name="Cillingova A."/>
            <person name="Nosek J."/>
            <person name="Gabaldon T."/>
        </authorList>
    </citation>
    <scope>NUCLEOTIDE SEQUENCE [LARGE SCALE GENOMIC DNA]</scope>
    <source>
        <strain evidence="1 2">CBS 10753</strain>
    </source>
</reference>
<keyword evidence="2" id="KW-1185">Reference proteome</keyword>
<accession>A0A8J5UMJ3</accession>
<dbReference type="AlphaFoldDB" id="A0A8J5UMJ3"/>
<proteinExistence type="predicted"/>
<protein>
    <submittedName>
        <fullName evidence="1">Uncharacterized protein</fullName>
    </submittedName>
</protein>
<gene>
    <name evidence="1" type="ORF">J8A68_000396</name>
</gene>